<organism evidence="1 2">
    <name type="scientific">Aspergillus parasiticus</name>
    <dbReference type="NCBI Taxonomy" id="5067"/>
    <lineage>
        <taxon>Eukaryota</taxon>
        <taxon>Fungi</taxon>
        <taxon>Dikarya</taxon>
        <taxon>Ascomycota</taxon>
        <taxon>Pezizomycotina</taxon>
        <taxon>Eurotiomycetes</taxon>
        <taxon>Eurotiomycetidae</taxon>
        <taxon>Eurotiales</taxon>
        <taxon>Aspergillaceae</taxon>
        <taxon>Aspergillus</taxon>
        <taxon>Aspergillus subgen. Circumdati</taxon>
    </lineage>
</organism>
<evidence type="ECO:0000313" key="1">
    <source>
        <dbReference type="EMBL" id="KAB8207094.1"/>
    </source>
</evidence>
<gene>
    <name evidence="1" type="ORF">BDV34DRAFT_223966</name>
</gene>
<accession>A0A5N6DQB8</accession>
<protein>
    <submittedName>
        <fullName evidence="1">Uncharacterized protein</fullName>
    </submittedName>
</protein>
<dbReference type="OMA" id="EDEWDSY"/>
<dbReference type="Proteomes" id="UP000326532">
    <property type="component" value="Unassembled WGS sequence"/>
</dbReference>
<sequence length="236" mass="26997">MPPRIRPLVDGSVKPLFLWCMHCQKHCARKYTRYADRPFEIDCHFSGNGSILCHKCSGDGAACKSVAEGMLGNGWDYSQILRWASTFWDEDEVDEEYKWPEKVRLSVTSALKHLNSAFSITEKVHRRAHALTSDDQEVMATYRTFVEQRRRLLVQLPVPDEHEDEDEWDSYESSRLLRLLPGDPGYVLWMVALRAFRGAIEDAISNCAVLRGLNEVAGRELVDGVMGWFLVACEDI</sequence>
<reference evidence="1 2" key="1">
    <citation type="submission" date="2019-04" db="EMBL/GenBank/DDBJ databases">
        <title>Fungal friends and foes A comparative genomics study of 23 Aspergillus species from section Flavi.</title>
        <authorList>
            <consortium name="DOE Joint Genome Institute"/>
            <person name="Kjaerbolling I."/>
            <person name="Vesth T.C."/>
            <person name="Frisvad J.C."/>
            <person name="Nybo J.L."/>
            <person name="Theobald S."/>
            <person name="Kildgaard S."/>
            <person name="Petersen T.I."/>
            <person name="Kuo A."/>
            <person name="Sato A."/>
            <person name="Lyhne E.K."/>
            <person name="Kogle M.E."/>
            <person name="Wiebenga A."/>
            <person name="Kun R.S."/>
            <person name="Lubbers R.J."/>
            <person name="Makela M.R."/>
            <person name="Barry K."/>
            <person name="Chovatia M."/>
            <person name="Clum A."/>
            <person name="Daum C."/>
            <person name="Haridas S."/>
            <person name="He G."/>
            <person name="LaButti K."/>
            <person name="Lipzen A."/>
            <person name="Mondo S."/>
            <person name="Pangilinan J."/>
            <person name="Riley R."/>
            <person name="Salamov A."/>
            <person name="Simmons B.A."/>
            <person name="Magnuson J.K."/>
            <person name="Henrissat B."/>
            <person name="Mortensen U.H."/>
            <person name="Larsen T.O."/>
            <person name="De vries R.P."/>
            <person name="Grigoriev I.V."/>
            <person name="Machida M."/>
            <person name="Baker S.E."/>
            <person name="Andersen M.R."/>
        </authorList>
    </citation>
    <scope>NUCLEOTIDE SEQUENCE [LARGE SCALE GENOMIC DNA]</scope>
    <source>
        <strain evidence="1 2">CBS 117618</strain>
    </source>
</reference>
<evidence type="ECO:0000313" key="2">
    <source>
        <dbReference type="Proteomes" id="UP000326532"/>
    </source>
</evidence>
<name>A0A5N6DQB8_ASPPA</name>
<dbReference type="EMBL" id="ML734959">
    <property type="protein sequence ID" value="KAB8207094.1"/>
    <property type="molecule type" value="Genomic_DNA"/>
</dbReference>
<proteinExistence type="predicted"/>
<dbReference type="VEuPathDB" id="FungiDB:BDV34DRAFT_223966"/>
<dbReference type="AlphaFoldDB" id="A0A5N6DQB8"/>
<keyword evidence="2" id="KW-1185">Reference proteome</keyword>